<dbReference type="InParanoid" id="A0A067Q0M4"/>
<evidence type="ECO:0000313" key="2">
    <source>
        <dbReference type="Proteomes" id="UP000027265"/>
    </source>
</evidence>
<reference evidence="2" key="1">
    <citation type="journal article" date="2014" name="Proc. Natl. Acad. Sci. U.S.A.">
        <title>Extensive sampling of basidiomycete genomes demonstrates inadequacy of the white-rot/brown-rot paradigm for wood decay fungi.</title>
        <authorList>
            <person name="Riley R."/>
            <person name="Salamov A.A."/>
            <person name="Brown D.W."/>
            <person name="Nagy L.G."/>
            <person name="Floudas D."/>
            <person name="Held B.W."/>
            <person name="Levasseur A."/>
            <person name="Lombard V."/>
            <person name="Morin E."/>
            <person name="Otillar R."/>
            <person name="Lindquist E.A."/>
            <person name="Sun H."/>
            <person name="LaButti K.M."/>
            <person name="Schmutz J."/>
            <person name="Jabbour D."/>
            <person name="Luo H."/>
            <person name="Baker S.E."/>
            <person name="Pisabarro A.G."/>
            <person name="Walton J.D."/>
            <person name="Blanchette R.A."/>
            <person name="Henrissat B."/>
            <person name="Martin F."/>
            <person name="Cullen D."/>
            <person name="Hibbett D.S."/>
            <person name="Grigoriev I.V."/>
        </authorList>
    </citation>
    <scope>NUCLEOTIDE SEQUENCE [LARGE SCALE GENOMIC DNA]</scope>
    <source>
        <strain evidence="2">MUCL 33604</strain>
    </source>
</reference>
<organism evidence="1 2">
    <name type="scientific">Jaapia argillacea MUCL 33604</name>
    <dbReference type="NCBI Taxonomy" id="933084"/>
    <lineage>
        <taxon>Eukaryota</taxon>
        <taxon>Fungi</taxon>
        <taxon>Dikarya</taxon>
        <taxon>Basidiomycota</taxon>
        <taxon>Agaricomycotina</taxon>
        <taxon>Agaricomycetes</taxon>
        <taxon>Agaricomycetidae</taxon>
        <taxon>Jaapiales</taxon>
        <taxon>Jaapiaceae</taxon>
        <taxon>Jaapia</taxon>
    </lineage>
</organism>
<gene>
    <name evidence="1" type="ORF">JAAARDRAFT_32910</name>
</gene>
<dbReference type="SUPFAM" id="SSF55961">
    <property type="entry name" value="Bet v1-like"/>
    <property type="match status" value="1"/>
</dbReference>
<dbReference type="EMBL" id="KL197714">
    <property type="protein sequence ID" value="KDQ60499.1"/>
    <property type="molecule type" value="Genomic_DNA"/>
</dbReference>
<dbReference type="Gene3D" id="3.30.530.20">
    <property type="match status" value="1"/>
</dbReference>
<name>A0A067Q0M4_9AGAM</name>
<proteinExistence type="predicted"/>
<dbReference type="AlphaFoldDB" id="A0A067Q0M4"/>
<dbReference type="OrthoDB" id="2320332at2759"/>
<dbReference type="STRING" id="933084.A0A067Q0M4"/>
<dbReference type="InterPro" id="IPR015075">
    <property type="entry name" value="AtaL"/>
</dbReference>
<evidence type="ECO:0000313" key="1">
    <source>
        <dbReference type="EMBL" id="KDQ60499.1"/>
    </source>
</evidence>
<dbReference type="Pfam" id="PF08982">
    <property type="entry name" value="AtaL"/>
    <property type="match status" value="1"/>
</dbReference>
<protein>
    <recommendedName>
        <fullName evidence="3">Bet v I/Major latex protein domain-containing protein</fullName>
    </recommendedName>
</protein>
<accession>A0A067Q0M4</accession>
<dbReference type="HOGENOM" id="CLU_111642_0_0_1"/>
<evidence type="ECO:0008006" key="3">
    <source>
        <dbReference type="Google" id="ProtNLM"/>
    </source>
</evidence>
<keyword evidence="2" id="KW-1185">Reference proteome</keyword>
<dbReference type="Proteomes" id="UP000027265">
    <property type="component" value="Unassembled WGS sequence"/>
</dbReference>
<dbReference type="InterPro" id="IPR023393">
    <property type="entry name" value="START-like_dom_sf"/>
</dbReference>
<sequence>MVNYAVSATRVIPPNVPKAKAWLGLKDNARNPVGFGGITESTIVSENEDGTEFVRKLVRMGKEETQTVTLFEPTWYKARWQDSGSEASAILSSDKEGATYITFTYHWIRPDVEAGSEEDKQMAAQYEAIANKAADSAIKAAGDLKV</sequence>